<dbReference type="InterPro" id="IPR036412">
    <property type="entry name" value="HAD-like_sf"/>
</dbReference>
<dbReference type="OrthoDB" id="1815598at2"/>
<organism evidence="1 2">
    <name type="scientific">Ruminococcus flavefaciens</name>
    <dbReference type="NCBI Taxonomy" id="1265"/>
    <lineage>
        <taxon>Bacteria</taxon>
        <taxon>Bacillati</taxon>
        <taxon>Bacillota</taxon>
        <taxon>Clostridia</taxon>
        <taxon>Eubacteriales</taxon>
        <taxon>Oscillospiraceae</taxon>
        <taxon>Ruminococcus</taxon>
    </lineage>
</organism>
<dbReference type="Gene3D" id="1.10.150.400">
    <property type="match status" value="1"/>
</dbReference>
<evidence type="ECO:0000313" key="2">
    <source>
        <dbReference type="Proteomes" id="UP000184394"/>
    </source>
</evidence>
<protein>
    <submittedName>
        <fullName evidence="1">Uncharacterized protein</fullName>
    </submittedName>
</protein>
<evidence type="ECO:0000313" key="1">
    <source>
        <dbReference type="EMBL" id="SHM11067.1"/>
    </source>
</evidence>
<sequence>MDGEFHPKRPLSAAQDEILVKMLHEVERNDHKAISFKLWDTLVLTPFSKPEDMFLFMEEDFSLLNTSNKTFTALRIEAQKAAEKKYGPKGNVTLEKIYNILAKMSGITPTGRERLMTRECDLIQHFAFPRKIGKLLFDKAKDCKNRIIITSASYYPRDVVVKILCDCGYGEYDSVIIPAEQNIPDSAETAYLDAVIKKSGVNADNILHIGGDFSHDVEAAIVRGLKAILLQSAQPLMVKSGRLRGYIEDKLLYEIDSEKCMAIRTAFALYAAYGFDVPQNKKAHSDFCLDEHMIGFMVLGPLSFISDFEPETEMQRTLINAMEKNPKIIEGRDDFRDMLDFHFGDFIGKYGSEGCRLPLEFLEKHSYIGDRDIIFPHLTDKEKKKWGKAASEPKLAPVHTEKVRKNALQKLADKLFPEGTNVREMSEAILHRKKRK</sequence>
<proteinExistence type="predicted"/>
<dbReference type="EMBL" id="FRCT01000001">
    <property type="protein sequence ID" value="SHM11067.1"/>
    <property type="molecule type" value="Genomic_DNA"/>
</dbReference>
<gene>
    <name evidence="1" type="ORF">SAMN04487860_10151</name>
</gene>
<accession>A0A1M7G534</accession>
<name>A0A1M7G534_RUMFL</name>
<dbReference type="AlphaFoldDB" id="A0A1M7G534"/>
<reference evidence="1 2" key="1">
    <citation type="submission" date="2016-11" db="EMBL/GenBank/DDBJ databases">
        <authorList>
            <person name="Jaros S."/>
            <person name="Januszkiewicz K."/>
            <person name="Wedrychowicz H."/>
        </authorList>
    </citation>
    <scope>NUCLEOTIDE SEQUENCE [LARGE SCALE GENOMIC DNA]</scope>
    <source>
        <strain evidence="1 2">Y1</strain>
    </source>
</reference>
<dbReference type="RefSeq" id="WP_072947642.1">
    <property type="nucleotide sequence ID" value="NZ_FRCT01000001.1"/>
</dbReference>
<dbReference type="Gene3D" id="3.40.50.1000">
    <property type="entry name" value="HAD superfamily/HAD-like"/>
    <property type="match status" value="1"/>
</dbReference>
<dbReference type="InterPro" id="IPR023214">
    <property type="entry name" value="HAD_sf"/>
</dbReference>
<dbReference type="Proteomes" id="UP000184394">
    <property type="component" value="Unassembled WGS sequence"/>
</dbReference>
<dbReference type="SUPFAM" id="SSF56784">
    <property type="entry name" value="HAD-like"/>
    <property type="match status" value="1"/>
</dbReference>